<evidence type="ECO:0000259" key="1">
    <source>
        <dbReference type="Pfam" id="PF01935"/>
    </source>
</evidence>
<feature type="domain" description="Helicase HerA central" evidence="1">
    <location>
        <begin position="1367"/>
        <end position="1578"/>
    </location>
</feature>
<keyword evidence="3" id="KW-1185">Reference proteome</keyword>
<evidence type="ECO:0000313" key="2">
    <source>
        <dbReference type="EMBL" id="PZE18144.1"/>
    </source>
</evidence>
<accession>A0A2W1N2Q5</accession>
<dbReference type="InterPro" id="IPR017646">
    <property type="entry name" value="Dnd_assoc_2"/>
</dbReference>
<dbReference type="Pfam" id="PF01935">
    <property type="entry name" value="DUF87"/>
    <property type="match status" value="1"/>
</dbReference>
<gene>
    <name evidence="2" type="primary">dptH</name>
    <name evidence="2" type="ORF">DNU06_05875</name>
</gene>
<dbReference type="PANTHER" id="PTHR42957">
    <property type="entry name" value="HELICASE MJ1565-RELATED"/>
    <property type="match status" value="1"/>
</dbReference>
<dbReference type="EMBL" id="QKSB01000002">
    <property type="protein sequence ID" value="PZE18144.1"/>
    <property type="molecule type" value="Genomic_DNA"/>
</dbReference>
<dbReference type="Gene3D" id="3.40.50.300">
    <property type="entry name" value="P-loop containing nucleotide triphosphate hydrolases"/>
    <property type="match status" value="2"/>
</dbReference>
<dbReference type="InterPro" id="IPR008571">
    <property type="entry name" value="HerA-like"/>
</dbReference>
<sequence length="1720" mass="197914">MHNMSKQLYKYISTLLVDYFKSQMLFSGERFNLYLENEEHVKGLYQELSETWISSEEFIYKHPEGDGTEYKTYYLKLGEIKLIIASSENASEDYFTMLRNQVAEQKGVFENTAILILFSGKLDSLIGGSGSLIKEGMPLHYKAFKQKLLHDIESLSELKKFEKITLKEVLEQKTKSVVEDNNSIFDYEQIITTLVNKKIRTEDYQNLGLFKNQELSSLSETKNIKHALKDNFELFERLENIHLHGNPEVDLEKLVSETGKQKLSKEDWNEYDFSEIVKWKRDKQERKAPVFLEVIGSNIFNTIWPKADGDTTSAKRNNSIVIFNPDNEFPFEIELKFDQSTRKEGINLVKGKENLSVSSSGHSLKVEISALENNDPISVIHYKDDATNKIYKFKILILPVVETFLKNFDTNFTISNNIKYPQLLLNDSNELIFNSGIGSTIEEQLEVNKNYEIDQESEFKINIDYALISDDLTPFEVTVNEVTIPVAIKTESEPPKPIIGLDVWKDKRQFEANFRYTYEEDVFKLQFKNNERTVRSEFRKNLLLEKQIIESDSFFWTEKSDNELGGGSLEISDDLKNSFNALRNFYKEKDYLPSLVFLKGEVKKLAEDYIEVFLRELHSIKENKPVNKSERDLIWLGVVKEQFNEGLIKYSPLHPINIVYQLSLNEQIGKEEVYSAILKRLNSANLIPFIENDKKVYMPVDSDDSPEWTYYTEYLQSEKSVPQNFIKKLITSKLEGFTHNFDFLFSQSNYSPIILNVINLGDCNEVLQGIFEYYRVYLNKNTTKRPVNLHPIEINIYGSENLVTKFEELTYYDKVEDVEEKLDVKLKTHNFEKEDLLNVFLEKVNFYRKPFPKSTEEYEYAHITFYQFDRNQIERNTNKVDNVKSGLSMNGLMSDVSSSPMNDTYRTGFGTASMPNNETNLSKLVCSYNALVNVATSGENFELDKAICSTINFSIKEHLDKLYINSQWVTYIDPKVDLDFFKEKDDLVIIHYSDQYNNSSGYDAITVSNKTEQYANIVGEFLTKNKVNFDTKKDTLSVINFFNAINGDWLLKLIRQDNQFPREKISILSGIKTALTFLYHPNIIWIPVSLEEILRISGSAGLKMSEGLFSAKNLGSKEFSFSDDLLMIGLEKVDGSLQMYLYPVELKIGGSNLIKKGIDQGKRTSDLLRKHIESNNFLGEFYKNFFGKLAITNAEKMNLYKIWGNQKWDTVFKEYRSDLMNNNFDFSTNLDSRCGEFGLIHFGNSTIQRELTLSSDHLTAKLLEEDGYNFLVKSIDELIELFHNTQTGIDKDSLLSNKEVQLPIEKTVIDTPKLSPEVIEVVDDFQPELPEQEIETQSVSSNKGIEILFGSKIKDGSEVIWEPNNTDKVMHTNTGIIGTMGTGKTQFTKSLIAQLISKENDNIGEDKLGVLIFDYKGDYIKDDFIEATSAKVFKPYHLPYNPLALDATETSKPMLPLHTANDIKETISNAFNLGNVQKQKLRDAIIEAYESKGIFKSKPNTWKLAPPTIEDVCDIYMSDENVAQDSLYAAISNLQDFEVFEPDSLKTKSLYDLVEGVTVINLSGYDESIQNLIVAITLDAFYTQMQTHGHSIIEGNKRQIKKMILVDEADNFLSKNFNSIKKILKEGREFGVGTILSTQFLNHFSTSENDYSNYILTWIIHRVNEIKTKEVESLFSIESKDKRDSLMRTIKGLDKHQSIVNLAGSEPLLVKDKAFWELIK</sequence>
<name>A0A2W1N2Q5_9FLAO</name>
<dbReference type="NCBIfam" id="TIGR03237">
    <property type="entry name" value="dnd_assoc_2"/>
    <property type="match status" value="1"/>
</dbReference>
<reference evidence="2 3" key="1">
    <citation type="submission" date="2018-06" db="EMBL/GenBank/DDBJ databases">
        <title>The draft genome sequence of Crocinitomix sp. SM1701.</title>
        <authorList>
            <person name="Zhang X."/>
        </authorList>
    </citation>
    <scope>NUCLEOTIDE SEQUENCE [LARGE SCALE GENOMIC DNA]</scope>
    <source>
        <strain evidence="2 3">SM1701</strain>
    </source>
</reference>
<proteinExistence type="predicted"/>
<organism evidence="2 3">
    <name type="scientific">Putridiphycobacter roseus</name>
    <dbReference type="NCBI Taxonomy" id="2219161"/>
    <lineage>
        <taxon>Bacteria</taxon>
        <taxon>Pseudomonadati</taxon>
        <taxon>Bacteroidota</taxon>
        <taxon>Flavobacteriia</taxon>
        <taxon>Flavobacteriales</taxon>
        <taxon>Crocinitomicaceae</taxon>
        <taxon>Putridiphycobacter</taxon>
    </lineage>
</organism>
<evidence type="ECO:0000313" key="3">
    <source>
        <dbReference type="Proteomes" id="UP000249248"/>
    </source>
</evidence>
<dbReference type="Proteomes" id="UP000249248">
    <property type="component" value="Unassembled WGS sequence"/>
</dbReference>
<dbReference type="SUPFAM" id="SSF52540">
    <property type="entry name" value="P-loop containing nucleoside triphosphate hydrolases"/>
    <property type="match status" value="1"/>
</dbReference>
<comment type="caution">
    <text evidence="2">The sequence shown here is derived from an EMBL/GenBank/DDBJ whole genome shotgun (WGS) entry which is preliminary data.</text>
</comment>
<dbReference type="InterPro" id="IPR002789">
    <property type="entry name" value="HerA_central"/>
</dbReference>
<dbReference type="InterPro" id="IPR027417">
    <property type="entry name" value="P-loop_NTPase"/>
</dbReference>
<dbReference type="PANTHER" id="PTHR42957:SF1">
    <property type="entry name" value="HELICASE MJ1565-RELATED"/>
    <property type="match status" value="1"/>
</dbReference>
<protein>
    <submittedName>
        <fullName evidence="2">DNA phosphorothioation-dependent restriction protein DptH</fullName>
    </submittedName>
</protein>